<dbReference type="STRING" id="1185767.IIF7_19459"/>
<keyword evidence="2" id="KW-1185">Reference proteome</keyword>
<reference evidence="1 2" key="1">
    <citation type="submission" date="2013-04" db="EMBL/GenBank/DDBJ databases">
        <title>Zunongwangia sp. 22II14-10F7 Genome Sequencing.</title>
        <authorList>
            <person name="Lai Q."/>
            <person name="Shao Z."/>
        </authorList>
    </citation>
    <scope>NUCLEOTIDE SEQUENCE [LARGE SCALE GENOMIC DNA]</scope>
    <source>
        <strain evidence="1 2">22II14-10F7</strain>
    </source>
</reference>
<evidence type="ECO:0000313" key="2">
    <source>
        <dbReference type="Proteomes" id="UP000192746"/>
    </source>
</evidence>
<name>A0A1Y1SY74_9FLAO</name>
<dbReference type="OrthoDB" id="9814627at2"/>
<organism evidence="1 2">
    <name type="scientific">Zunongwangia atlantica 22II14-10F7</name>
    <dbReference type="NCBI Taxonomy" id="1185767"/>
    <lineage>
        <taxon>Bacteria</taxon>
        <taxon>Pseudomonadati</taxon>
        <taxon>Bacteroidota</taxon>
        <taxon>Flavobacteriia</taxon>
        <taxon>Flavobacteriales</taxon>
        <taxon>Flavobacteriaceae</taxon>
        <taxon>Zunongwangia</taxon>
    </lineage>
</organism>
<dbReference type="AlphaFoldDB" id="A0A1Y1SY74"/>
<evidence type="ECO:0000313" key="1">
    <source>
        <dbReference type="EMBL" id="ORL43708.1"/>
    </source>
</evidence>
<accession>A0A1Y1SY74</accession>
<proteinExistence type="predicted"/>
<sequence length="1073" mass="120028">MIDFKKTLAFLIVIFYCFGLKAQEENSIGALPEIAPPSPTAYEFTKYGDIPLDESTGVANISIPLIDYSAGSLNLPISMSYATTGIKVDQIASWVGMGWNLNAGGIITRSVRGVADEIANSKNFQSLATTQSWYTSSKLNYLNFLRSVVDDGDAIDFEPDVYNFKFVGFSGSFILDEQSNPILLKQDRGLKIELLAGGNFKFITSDGTEFVFDVKETTQPQNTCTTGNLEPTVTSAWYLSKITALNGDEITLNYNSHSMFYASGFNQTYSVPYYYTGGSQDCTAPTPVENHCELYSSVSSKKISSISNNRNSKTIVFTTSTRGDIENTSVKLSGIQYKNGSVIIKDYDFYYDLITSTSNTTNTHLNNSIYKKRIFLNRIEDNTGSESKTHQFLYNSPNLLPPRFSFAQDLLGFNNGEFSNQSLYPDFVGSLYNVSYTEAERAGNFTYTKNGILEKVIYPTGGYTEIEYEPNSVITSESSYVYDGFNVSVSTSGTEYSSHSISPQIGSTLELSGEVNIVSGSDIIHDRALLKVYNTTTSSYILNENVQVGTFNFSVNLNAGNTYQISLDLSPVIIDDVEAEVYGSYISDNTTQSVAANSGIRVKKLIDVAGSSSSPIIKRFYYNDMEHYNEERLPLFGSVNLYQIDEKRLQCGDYYEEFKITSGNWNQFYYFNNSIGFYDQVTISFGGDSFQNGGIEKTFLASYDGSKTTFGTELIPNGPLSNVSPYKGELLKEIVFKSNSGTFEKLKETIYNYDTTRVDQIDAYYGRNKSPAFVCPIGGNLSTMTAGTQDYEMNHYYVLSEKRNLIGKIEKSYFGTGDVTSTVEYEYNGINHDYPTKILTYQSDNAKVTSQQIWYPRDITSTSSLGFNSLSSQDKSVIDNMVLNNVVEQPIQKQKQVKSGNTVLSNEVERYLFLNNSGQFLPKNIQVLKGTYNSSSNPLRNLLTYHEYDNYGNLMEVAREGGSHILYLWGYNRQFPIAKIENTTKTILQNALGTLTNIDETDLVVINNLRNNTAFKESMITTYEYDPSVGIVGLRDPSGLETNFFYDTNGRLKVIKDNDGNIIEEYEYHYKGE</sequence>
<dbReference type="Proteomes" id="UP000192746">
    <property type="component" value="Unassembled WGS sequence"/>
</dbReference>
<dbReference type="EMBL" id="ARYN01000027">
    <property type="protein sequence ID" value="ORL43708.1"/>
    <property type="molecule type" value="Genomic_DNA"/>
</dbReference>
<protein>
    <submittedName>
        <fullName evidence="1">YD repeat-containing protein</fullName>
    </submittedName>
</protein>
<comment type="caution">
    <text evidence="1">The sequence shown here is derived from an EMBL/GenBank/DDBJ whole genome shotgun (WGS) entry which is preliminary data.</text>
</comment>
<dbReference type="RefSeq" id="WP_084843354.1">
    <property type="nucleotide sequence ID" value="NZ_ARYN01000027.1"/>
</dbReference>
<gene>
    <name evidence="1" type="ORF">IIF7_19459</name>
</gene>